<name>A0A840NI77_9PSEU</name>
<feature type="compositionally biased region" description="Basic residues" evidence="1">
    <location>
        <begin position="180"/>
        <end position="200"/>
    </location>
</feature>
<evidence type="ECO:0000313" key="3">
    <source>
        <dbReference type="Proteomes" id="UP000580474"/>
    </source>
</evidence>
<organism evidence="2 3">
    <name type="scientific">Saccharopolyspora gloriosae</name>
    <dbReference type="NCBI Taxonomy" id="455344"/>
    <lineage>
        <taxon>Bacteria</taxon>
        <taxon>Bacillati</taxon>
        <taxon>Actinomycetota</taxon>
        <taxon>Actinomycetes</taxon>
        <taxon>Pseudonocardiales</taxon>
        <taxon>Pseudonocardiaceae</taxon>
        <taxon>Saccharopolyspora</taxon>
    </lineage>
</organism>
<dbReference type="EMBL" id="JACHIV010000001">
    <property type="protein sequence ID" value="MBB5071294.1"/>
    <property type="molecule type" value="Genomic_DNA"/>
</dbReference>
<dbReference type="AlphaFoldDB" id="A0A840NI77"/>
<evidence type="ECO:0008006" key="4">
    <source>
        <dbReference type="Google" id="ProtNLM"/>
    </source>
</evidence>
<sequence length="211" mass="22939">MPGLTAVTDEYASDEIAARLEQTRAFLAGKFRTHDQARLLLSPVAELSPLLVEDMRKLAEHRPLALFVDNYEHTAALLEPWLLRLLEGRFGELPMNLVLVVAGQHPLDVNNWGEYAPITQNWHLEPFTQDEIRALLGGRGITDVTVLGSVSRLSGGLPLLVSKLADEVRDSASLADPGRGRGRARGRAARRVPARARRGCAGRSGRAGPGG</sequence>
<accession>A0A840NI77</accession>
<dbReference type="Proteomes" id="UP000580474">
    <property type="component" value="Unassembled WGS sequence"/>
</dbReference>
<evidence type="ECO:0000256" key="1">
    <source>
        <dbReference type="SAM" id="MobiDB-lite"/>
    </source>
</evidence>
<keyword evidence="3" id="KW-1185">Reference proteome</keyword>
<proteinExistence type="predicted"/>
<evidence type="ECO:0000313" key="2">
    <source>
        <dbReference type="EMBL" id="MBB5071294.1"/>
    </source>
</evidence>
<reference evidence="2 3" key="1">
    <citation type="submission" date="2020-08" db="EMBL/GenBank/DDBJ databases">
        <title>Sequencing the genomes of 1000 actinobacteria strains.</title>
        <authorList>
            <person name="Klenk H.-P."/>
        </authorList>
    </citation>
    <scope>NUCLEOTIDE SEQUENCE [LARGE SCALE GENOMIC DNA]</scope>
    <source>
        <strain evidence="2 3">DSM 45582</strain>
    </source>
</reference>
<protein>
    <recommendedName>
        <fullName evidence="4">AAA ATPase-like protein</fullName>
    </recommendedName>
</protein>
<gene>
    <name evidence="2" type="ORF">BJ969_004382</name>
</gene>
<feature type="region of interest" description="Disordered" evidence="1">
    <location>
        <begin position="172"/>
        <end position="211"/>
    </location>
</feature>
<dbReference type="RefSeq" id="WP_184481526.1">
    <property type="nucleotide sequence ID" value="NZ_JACHIV010000001.1"/>
</dbReference>
<comment type="caution">
    <text evidence="2">The sequence shown here is derived from an EMBL/GenBank/DDBJ whole genome shotgun (WGS) entry which is preliminary data.</text>
</comment>